<name>A0A1H6ZJL1_9FIRM</name>
<evidence type="ECO:0000313" key="2">
    <source>
        <dbReference type="EMBL" id="SEJ49872.1"/>
    </source>
</evidence>
<evidence type="ECO:0000256" key="1">
    <source>
        <dbReference type="SAM" id="Coils"/>
    </source>
</evidence>
<sequence length="667" mass="71639">ATPDKNKISTDTLSYSDIKNKADYSASSTGVSFDGKLHQNAGIPVSGDADSTTKSAISNGTITVTGNQKQDLSKLNRDPSGALNALEKIFDKKTVQEKQELTNLFAQEAYKAIGDLALKKQNEAISKLKAAEEAAKKGDLKKATQLYEEAKNIASNWQDGGASKIALHAVVGGLIGQISGGNAASEAFSAGTNEASYNSELIQKLSPELKEFTSIIIGAGVAKLTGGNSKSGASVALSGTKNNNILHDIGWDTLGNLLDETEEVIKEKREANSQANNDYMKMNTEGYTSSVSEETYGDNIPEKQIENAQEIKEDIKRAVSTSDDTIKNEVPPPTVDQVLDQGGTWNSAGQLVGSDGTIYENSPNRGDYLYSKGIEPKVNKETNTWYISTADGDYQVYSLGYVGDYYAKLGYKVYLGSDGGHYTIAPDGSSLNTSADITWEEQNKGSGTQGTVRNSWDYAAGLGRGLLGLPNLPGSDYSDKSNAFKYGYSEGTRAMPWVLILEGLKTPVSSAPEFAVGYNGTLAQTVAVDAWKSGYLGSTIINASTNNSNSGNNEADEGSNNAKTGVNKYGEMLGENGTRVDSDTKWQNGKTERVDVENPNPGKRPGDIHYHDSNNIKYRFDVVSGKLYDEAGNLAPNKVQKILENQDVQKAINKGLQVLGEEKYFNK</sequence>
<proteinExistence type="predicted"/>
<evidence type="ECO:0000313" key="3">
    <source>
        <dbReference type="Proteomes" id="UP000199662"/>
    </source>
</evidence>
<feature type="non-terminal residue" evidence="2">
    <location>
        <position position="1"/>
    </location>
</feature>
<reference evidence="3" key="1">
    <citation type="submission" date="2016-10" db="EMBL/GenBank/DDBJ databases">
        <authorList>
            <person name="Varghese N."/>
            <person name="Submissions S."/>
        </authorList>
    </citation>
    <scope>NUCLEOTIDE SEQUENCE [LARGE SCALE GENOMIC DNA]</scope>
    <source>
        <strain evidence="3">DSM 2179</strain>
    </source>
</reference>
<gene>
    <name evidence="2" type="ORF">SAMN05660742_1091</name>
</gene>
<evidence type="ECO:0008006" key="4">
    <source>
        <dbReference type="Google" id="ProtNLM"/>
    </source>
</evidence>
<feature type="coiled-coil region" evidence="1">
    <location>
        <begin position="254"/>
        <end position="285"/>
    </location>
</feature>
<accession>A0A1H6ZJL1</accession>
<dbReference type="Proteomes" id="UP000199662">
    <property type="component" value="Unassembled WGS sequence"/>
</dbReference>
<keyword evidence="3" id="KW-1185">Reference proteome</keyword>
<dbReference type="STRING" id="84035.SAMN05660742_1091"/>
<dbReference type="AlphaFoldDB" id="A0A1H6ZJL1"/>
<dbReference type="EMBL" id="FNZK01000009">
    <property type="protein sequence ID" value="SEJ49872.1"/>
    <property type="molecule type" value="Genomic_DNA"/>
</dbReference>
<protein>
    <recommendedName>
        <fullName evidence="4">Toxin CdiA</fullName>
    </recommendedName>
</protein>
<keyword evidence="1" id="KW-0175">Coiled coil</keyword>
<organism evidence="2 3">
    <name type="scientific">Propionispira arboris</name>
    <dbReference type="NCBI Taxonomy" id="84035"/>
    <lineage>
        <taxon>Bacteria</taxon>
        <taxon>Bacillati</taxon>
        <taxon>Bacillota</taxon>
        <taxon>Negativicutes</taxon>
        <taxon>Selenomonadales</taxon>
        <taxon>Selenomonadaceae</taxon>
        <taxon>Propionispira</taxon>
    </lineage>
</organism>